<dbReference type="NCBIfam" id="TIGR01205">
    <property type="entry name" value="D_ala_D_alaTIGR"/>
    <property type="match status" value="1"/>
</dbReference>
<protein>
    <recommendedName>
        <fullName evidence="19 22">D-alanine--D-alanine ligase</fullName>
        <ecNumber evidence="6 22">6.3.2.4</ecNumber>
    </recommendedName>
    <alternativeName>
        <fullName evidence="21 22">D-Ala-D-Ala ligase</fullName>
    </alternativeName>
    <alternativeName>
        <fullName evidence="20 22">D-alanylalanine synthetase</fullName>
    </alternativeName>
</protein>
<dbReference type="InterPro" id="IPR005905">
    <property type="entry name" value="D_ala_D_ala"/>
</dbReference>
<name>A0A0M8KBW7_9CHLR</name>
<feature type="binding site" evidence="25">
    <location>
        <position position="320"/>
    </location>
    <ligand>
        <name>Mg(2+)</name>
        <dbReference type="ChEBI" id="CHEBI:18420"/>
        <label>2</label>
    </ligand>
</feature>
<evidence type="ECO:0000256" key="26">
    <source>
        <dbReference type="PROSITE-ProRule" id="PRU00409"/>
    </source>
</evidence>
<keyword evidence="16 22" id="KW-0961">Cell wall biogenesis/degradation</keyword>
<dbReference type="SUPFAM" id="SSF52440">
    <property type="entry name" value="PreATP-grasp domain"/>
    <property type="match status" value="1"/>
</dbReference>
<dbReference type="Gene3D" id="3.40.50.20">
    <property type="match status" value="1"/>
</dbReference>
<dbReference type="Proteomes" id="UP000050502">
    <property type="component" value="Unassembled WGS sequence"/>
</dbReference>
<feature type="active site" evidence="23">
    <location>
        <position position="329"/>
    </location>
</feature>
<dbReference type="Pfam" id="PF07478">
    <property type="entry name" value="Dala_Dala_lig_C"/>
    <property type="match status" value="1"/>
</dbReference>
<dbReference type="PANTHER" id="PTHR23132">
    <property type="entry name" value="D-ALANINE--D-ALANINE LIGASE"/>
    <property type="match status" value="1"/>
</dbReference>
<dbReference type="OrthoDB" id="9813261at2"/>
<keyword evidence="13 22" id="KW-0133">Cell shape</keyword>
<dbReference type="GO" id="GO:0005829">
    <property type="term" value="C:cytosol"/>
    <property type="evidence" value="ECO:0007669"/>
    <property type="project" value="TreeGrafter"/>
</dbReference>
<evidence type="ECO:0000256" key="5">
    <source>
        <dbReference type="ARBA" id="ARBA00010871"/>
    </source>
</evidence>
<dbReference type="GO" id="GO:0008716">
    <property type="term" value="F:D-alanine-D-alanine ligase activity"/>
    <property type="evidence" value="ECO:0007669"/>
    <property type="project" value="UniProtKB-UniRule"/>
</dbReference>
<comment type="cofactor">
    <cofactor evidence="25">
        <name>Mg(2+)</name>
        <dbReference type="ChEBI" id="CHEBI:18420"/>
    </cofactor>
    <cofactor evidence="25">
        <name>Mn(2+)</name>
        <dbReference type="ChEBI" id="CHEBI:29035"/>
    </cofactor>
    <text evidence="25">Binds 2 magnesium or manganese ions per subunit.</text>
</comment>
<proteinExistence type="inferred from homology"/>
<comment type="caution">
    <text evidence="28">The sequence shown here is derived from an EMBL/GenBank/DDBJ whole genome shotgun (WGS) entry which is preliminary data.</text>
</comment>
<evidence type="ECO:0000313" key="29">
    <source>
        <dbReference type="EMBL" id="KPL87200.1"/>
    </source>
</evidence>
<dbReference type="InterPro" id="IPR011127">
    <property type="entry name" value="Dala_Dala_lig_N"/>
</dbReference>
<evidence type="ECO:0000256" key="8">
    <source>
        <dbReference type="ARBA" id="ARBA00022598"/>
    </source>
</evidence>
<dbReference type="HAMAP" id="MF_00047">
    <property type="entry name" value="Dala_Dala_lig"/>
    <property type="match status" value="1"/>
</dbReference>
<evidence type="ECO:0000313" key="28">
    <source>
        <dbReference type="EMBL" id="GAP64609.1"/>
    </source>
</evidence>
<evidence type="ECO:0000256" key="22">
    <source>
        <dbReference type="HAMAP-Rule" id="MF_00047"/>
    </source>
</evidence>
<evidence type="ECO:0000256" key="17">
    <source>
        <dbReference type="ARBA" id="ARBA00047614"/>
    </source>
</evidence>
<evidence type="ECO:0000256" key="3">
    <source>
        <dbReference type="ARBA" id="ARBA00004496"/>
    </source>
</evidence>
<evidence type="ECO:0000256" key="14">
    <source>
        <dbReference type="ARBA" id="ARBA00022984"/>
    </source>
</evidence>
<dbReference type="SUPFAM" id="SSF56059">
    <property type="entry name" value="Glutathione synthetase ATP-binding domain-like"/>
    <property type="match status" value="1"/>
</dbReference>
<evidence type="ECO:0000256" key="1">
    <source>
        <dbReference type="ARBA" id="ARBA00001936"/>
    </source>
</evidence>
<dbReference type="FunFam" id="3.30.470.20:FF:000008">
    <property type="entry name" value="D-alanine--D-alanine ligase"/>
    <property type="match status" value="1"/>
</dbReference>
<keyword evidence="12 25" id="KW-0460">Magnesium</keyword>
<evidence type="ECO:0000259" key="27">
    <source>
        <dbReference type="PROSITE" id="PS50975"/>
    </source>
</evidence>
<feature type="binding site" evidence="24">
    <location>
        <begin position="183"/>
        <end position="185"/>
    </location>
    <ligand>
        <name>ATP</name>
        <dbReference type="ChEBI" id="CHEBI:30616"/>
    </ligand>
</feature>
<dbReference type="Pfam" id="PF01820">
    <property type="entry name" value="Dala_Dala_lig_N"/>
    <property type="match status" value="1"/>
</dbReference>
<dbReference type="FunFam" id="3.30.1490.20:FF:000007">
    <property type="entry name" value="D-alanine--D-alanine ligase"/>
    <property type="match status" value="1"/>
</dbReference>
<dbReference type="RefSeq" id="WP_054494327.1">
    <property type="nucleotide sequence ID" value="NZ_BBZA01000292.1"/>
</dbReference>
<keyword evidence="14 22" id="KW-0573">Peptidoglycan synthesis</keyword>
<dbReference type="GO" id="GO:0046872">
    <property type="term" value="F:metal ion binding"/>
    <property type="evidence" value="ECO:0007669"/>
    <property type="project" value="UniProtKB-KW"/>
</dbReference>
<evidence type="ECO:0000256" key="13">
    <source>
        <dbReference type="ARBA" id="ARBA00022960"/>
    </source>
</evidence>
<reference evidence="29 31" key="2">
    <citation type="submission" date="2015-07" db="EMBL/GenBank/DDBJ databases">
        <title>Whole genome sequence of Ardenticatena maritima DSM 23922.</title>
        <authorList>
            <person name="Hemp J."/>
            <person name="Ward L.M."/>
            <person name="Pace L.A."/>
            <person name="Fischer W.W."/>
        </authorList>
    </citation>
    <scope>NUCLEOTIDE SEQUENCE [LARGE SCALE GENOMIC DNA]</scope>
    <source>
        <strain evidence="29 31">110S</strain>
    </source>
</reference>
<comment type="catalytic activity">
    <reaction evidence="17 22">
        <text>2 D-alanine + ATP = D-alanyl-D-alanine + ADP + phosphate + H(+)</text>
        <dbReference type="Rhea" id="RHEA:11224"/>
        <dbReference type="ChEBI" id="CHEBI:15378"/>
        <dbReference type="ChEBI" id="CHEBI:30616"/>
        <dbReference type="ChEBI" id="CHEBI:43474"/>
        <dbReference type="ChEBI" id="CHEBI:57416"/>
        <dbReference type="ChEBI" id="CHEBI:57822"/>
        <dbReference type="ChEBI" id="CHEBI:456216"/>
        <dbReference type="EC" id="6.3.2.4"/>
    </reaction>
</comment>
<dbReference type="PATRIC" id="fig|872965.6.peg.2827"/>
<dbReference type="InterPro" id="IPR011761">
    <property type="entry name" value="ATP-grasp"/>
</dbReference>
<evidence type="ECO:0000256" key="18">
    <source>
        <dbReference type="ARBA" id="ARBA00060592"/>
    </source>
</evidence>
<dbReference type="GO" id="GO:0009252">
    <property type="term" value="P:peptidoglycan biosynthetic process"/>
    <property type="evidence" value="ECO:0007669"/>
    <property type="project" value="UniProtKB-UniRule"/>
</dbReference>
<evidence type="ECO:0000256" key="25">
    <source>
        <dbReference type="PIRSR" id="PIRSR039102-3"/>
    </source>
</evidence>
<dbReference type="Proteomes" id="UP000037784">
    <property type="component" value="Unassembled WGS sequence"/>
</dbReference>
<dbReference type="GO" id="GO:0071555">
    <property type="term" value="P:cell wall organization"/>
    <property type="evidence" value="ECO:0007669"/>
    <property type="project" value="UniProtKB-KW"/>
</dbReference>
<feature type="binding site" evidence="24">
    <location>
        <position position="136"/>
    </location>
    <ligand>
        <name>ATP</name>
        <dbReference type="ChEBI" id="CHEBI:30616"/>
    </ligand>
</feature>
<keyword evidence="10 24" id="KW-0547">Nucleotide-binding</keyword>
<evidence type="ECO:0000256" key="7">
    <source>
        <dbReference type="ARBA" id="ARBA00022490"/>
    </source>
</evidence>
<comment type="pathway">
    <text evidence="18">Glycan biosynthesis.</text>
</comment>
<evidence type="ECO:0000256" key="21">
    <source>
        <dbReference type="ARBA" id="ARBA00077154"/>
    </source>
</evidence>
<keyword evidence="11 26" id="KW-0067">ATP-binding</keyword>
<evidence type="ECO:0000256" key="23">
    <source>
        <dbReference type="PIRSR" id="PIRSR039102-1"/>
    </source>
</evidence>
<evidence type="ECO:0000256" key="9">
    <source>
        <dbReference type="ARBA" id="ARBA00022723"/>
    </source>
</evidence>
<evidence type="ECO:0000256" key="10">
    <source>
        <dbReference type="ARBA" id="ARBA00022741"/>
    </source>
</evidence>
<accession>A0A0M8KBW7</accession>
<evidence type="ECO:0000256" key="15">
    <source>
        <dbReference type="ARBA" id="ARBA00023211"/>
    </source>
</evidence>
<dbReference type="PROSITE" id="PS00844">
    <property type="entry name" value="DALA_DALA_LIGASE_2"/>
    <property type="match status" value="1"/>
</dbReference>
<dbReference type="Gene3D" id="3.30.1490.20">
    <property type="entry name" value="ATP-grasp fold, A domain"/>
    <property type="match status" value="1"/>
</dbReference>
<reference evidence="28" key="1">
    <citation type="journal article" date="2015" name="Genome Announc.">
        <title>Draft Genome Sequence of a Heterotrophic Facultative Anaerobic Thermophilic Bacterium, Ardenticatena maritima Strain 110ST.</title>
        <authorList>
            <person name="Kawaichi S."/>
            <person name="Yoshida T."/>
            <person name="Sako Y."/>
            <person name="Nakamura R."/>
        </authorList>
    </citation>
    <scope>NUCLEOTIDE SEQUENCE [LARGE SCALE GENOMIC DNA]</scope>
    <source>
        <strain evidence="28">110S</strain>
    </source>
</reference>
<dbReference type="GO" id="GO:0008360">
    <property type="term" value="P:regulation of cell shape"/>
    <property type="evidence" value="ECO:0007669"/>
    <property type="project" value="UniProtKB-KW"/>
</dbReference>
<organism evidence="28 30">
    <name type="scientific">Ardenticatena maritima</name>
    <dbReference type="NCBI Taxonomy" id="872965"/>
    <lineage>
        <taxon>Bacteria</taxon>
        <taxon>Bacillati</taxon>
        <taxon>Chloroflexota</taxon>
        <taxon>Ardenticatenia</taxon>
        <taxon>Ardenticatenales</taxon>
        <taxon>Ardenticatenaceae</taxon>
        <taxon>Ardenticatena</taxon>
    </lineage>
</organism>
<feature type="active site" evidence="23">
    <location>
        <position position="23"/>
    </location>
</feature>
<reference evidence="30" key="3">
    <citation type="submission" date="2015-08" db="EMBL/GenBank/DDBJ databases">
        <title>Draft Genome Sequence of a Heterotrophic Facultative Anaerobic Bacterium Ardenticatena maritima Strain 110S.</title>
        <authorList>
            <person name="Kawaichi S."/>
            <person name="Yoshida T."/>
            <person name="Sako Y."/>
            <person name="Nakamura R."/>
        </authorList>
    </citation>
    <scope>NUCLEOTIDE SEQUENCE [LARGE SCALE GENOMIC DNA]</scope>
    <source>
        <strain evidence="30">110S</strain>
    </source>
</reference>
<evidence type="ECO:0000313" key="30">
    <source>
        <dbReference type="Proteomes" id="UP000037784"/>
    </source>
</evidence>
<sequence>MNHGRTRSDIHTVAVLFGGRSGEHDVSLLSARSVIQALTTLNYRVYPIGITRDGLWLPGVHPEAMRDHSAQTRVPPRPERYALDVAGALLLHEVDVVFPVLHGPYGEDGTVQGLLEMAGVPYVGCGVLASALAMDKAMAKVVLAAAGLPQVPYLVVMRHRWRQQRDAVLREVEAHFGDHRPLFVKPANLGSSVGVSRVDVGDDVAAAIDLAAQYDRKVIVEYGVPNAREIEVSVLGNDEPRASVAGEIRPLGEHTFYDYVAKYTDGHSELLVPAPIDEALMNRVREMAVQAFRAIDGSGLARVDFLLDPQTGEVFLNELNTMPGFTHLSMYARLWEAEGMTYTDVVQRLLELALERHAEKMQNRVE</sequence>
<gene>
    <name evidence="22 28" type="primary">ddl</name>
    <name evidence="28" type="ORF">ARMA_3032</name>
    <name evidence="29" type="ORF">SE16_11835</name>
</gene>
<feature type="binding site" evidence="25">
    <location>
        <position position="304"/>
    </location>
    <ligand>
        <name>Mg(2+)</name>
        <dbReference type="ChEBI" id="CHEBI:18420"/>
        <label>1</label>
    </ligand>
</feature>
<evidence type="ECO:0000256" key="2">
    <source>
        <dbReference type="ARBA" id="ARBA00003921"/>
    </source>
</evidence>
<comment type="subcellular location">
    <subcellularLocation>
        <location evidence="3 22">Cytoplasm</location>
    </subcellularLocation>
</comment>
<feature type="domain" description="ATP-grasp" evidence="27">
    <location>
        <begin position="140"/>
        <end position="351"/>
    </location>
</feature>
<dbReference type="InterPro" id="IPR000291">
    <property type="entry name" value="D-Ala_lig_Van_CS"/>
</dbReference>
<evidence type="ECO:0000256" key="24">
    <source>
        <dbReference type="PIRSR" id="PIRSR039102-2"/>
    </source>
</evidence>
<dbReference type="UniPathway" id="UPA00219"/>
<keyword evidence="30" id="KW-1185">Reference proteome</keyword>
<comment type="cofactor">
    <cofactor evidence="1">
        <name>Mn(2+)</name>
        <dbReference type="ChEBI" id="CHEBI:29035"/>
    </cofactor>
</comment>
<evidence type="ECO:0000256" key="19">
    <source>
        <dbReference type="ARBA" id="ARBA00068427"/>
    </source>
</evidence>
<dbReference type="STRING" id="872965.SE16_11835"/>
<evidence type="ECO:0000256" key="11">
    <source>
        <dbReference type="ARBA" id="ARBA00022840"/>
    </source>
</evidence>
<dbReference type="PIRSF" id="PIRSF039102">
    <property type="entry name" value="Ddl/VanB"/>
    <property type="match status" value="1"/>
</dbReference>
<comment type="pathway">
    <text evidence="4 22">Cell wall biogenesis; peptidoglycan biosynthesis.</text>
</comment>
<feature type="binding site" evidence="24">
    <location>
        <begin position="221"/>
        <end position="229"/>
    </location>
    <ligand>
        <name>ATP</name>
        <dbReference type="ChEBI" id="CHEBI:30616"/>
    </ligand>
</feature>
<dbReference type="InterPro" id="IPR013815">
    <property type="entry name" value="ATP_grasp_subdomain_1"/>
</dbReference>
<dbReference type="PROSITE" id="PS50975">
    <property type="entry name" value="ATP_GRASP"/>
    <property type="match status" value="1"/>
</dbReference>
<dbReference type="PROSITE" id="PS00843">
    <property type="entry name" value="DALA_DALA_LIGASE_1"/>
    <property type="match status" value="1"/>
</dbReference>
<dbReference type="GO" id="GO:0005524">
    <property type="term" value="F:ATP binding"/>
    <property type="evidence" value="ECO:0007669"/>
    <property type="project" value="UniProtKB-UniRule"/>
</dbReference>
<feature type="active site" evidence="23">
    <location>
        <position position="191"/>
    </location>
</feature>
<dbReference type="EC" id="6.3.2.4" evidence="6 22"/>
<evidence type="ECO:0000256" key="6">
    <source>
        <dbReference type="ARBA" id="ARBA00012216"/>
    </source>
</evidence>
<dbReference type="InterPro" id="IPR016185">
    <property type="entry name" value="PreATP-grasp_dom_sf"/>
</dbReference>
<keyword evidence="8 22" id="KW-0436">Ligase</keyword>
<keyword evidence="7 22" id="KW-0963">Cytoplasm</keyword>
<feature type="binding site" evidence="24">
    <location>
        <begin position="317"/>
        <end position="318"/>
    </location>
    <ligand>
        <name>ATP</name>
        <dbReference type="ChEBI" id="CHEBI:30616"/>
    </ligand>
</feature>
<dbReference type="EMBL" id="BBZA01000292">
    <property type="protein sequence ID" value="GAP64609.1"/>
    <property type="molecule type" value="Genomic_DNA"/>
</dbReference>
<comment type="similarity">
    <text evidence="5 22">Belongs to the D-alanine--D-alanine ligase family.</text>
</comment>
<comment type="function">
    <text evidence="2 22">Cell wall formation.</text>
</comment>
<dbReference type="InterPro" id="IPR011095">
    <property type="entry name" value="Dala_Dala_lig_C"/>
</dbReference>
<feature type="binding site" evidence="24">
    <location>
        <begin position="191"/>
        <end position="192"/>
    </location>
    <ligand>
        <name>ATP</name>
        <dbReference type="ChEBI" id="CHEBI:30616"/>
    </ligand>
</feature>
<evidence type="ECO:0000256" key="20">
    <source>
        <dbReference type="ARBA" id="ARBA00076288"/>
    </source>
</evidence>
<keyword evidence="9 25" id="KW-0479">Metal-binding</keyword>
<dbReference type="NCBIfam" id="NF002528">
    <property type="entry name" value="PRK01966.1-4"/>
    <property type="match status" value="1"/>
</dbReference>
<evidence type="ECO:0000256" key="12">
    <source>
        <dbReference type="ARBA" id="ARBA00022842"/>
    </source>
</evidence>
<dbReference type="EMBL" id="LGKN01000006">
    <property type="protein sequence ID" value="KPL87200.1"/>
    <property type="molecule type" value="Genomic_DNA"/>
</dbReference>
<dbReference type="PANTHER" id="PTHR23132:SF25">
    <property type="entry name" value="D-ALANINE--D-ALANINE LIGASE A"/>
    <property type="match status" value="1"/>
</dbReference>
<evidence type="ECO:0000256" key="4">
    <source>
        <dbReference type="ARBA" id="ARBA00004752"/>
    </source>
</evidence>
<dbReference type="Gene3D" id="3.30.470.20">
    <property type="entry name" value="ATP-grasp fold, B domain"/>
    <property type="match status" value="1"/>
</dbReference>
<dbReference type="FunCoup" id="A0A0M8KBW7">
    <property type="interactions" value="280"/>
</dbReference>
<evidence type="ECO:0000256" key="16">
    <source>
        <dbReference type="ARBA" id="ARBA00023316"/>
    </source>
</evidence>
<keyword evidence="15 25" id="KW-0464">Manganese</keyword>
<dbReference type="AlphaFoldDB" id="A0A0M8KBW7"/>
<feature type="binding site" evidence="25">
    <location>
        <position position="318"/>
    </location>
    <ligand>
        <name>Mg(2+)</name>
        <dbReference type="ChEBI" id="CHEBI:18420"/>
        <label>2</label>
    </ligand>
</feature>
<feature type="binding site" evidence="25">
    <location>
        <position position="318"/>
    </location>
    <ligand>
        <name>Mg(2+)</name>
        <dbReference type="ChEBI" id="CHEBI:18420"/>
        <label>1</label>
    </ligand>
</feature>
<evidence type="ECO:0000313" key="31">
    <source>
        <dbReference type="Proteomes" id="UP000050502"/>
    </source>
</evidence>